<dbReference type="GO" id="GO:0004519">
    <property type="term" value="F:endonuclease activity"/>
    <property type="evidence" value="ECO:0007669"/>
    <property type="project" value="UniProtKB-KW"/>
</dbReference>
<keyword evidence="3" id="KW-0238">DNA-binding</keyword>
<proteinExistence type="inferred from homology"/>
<keyword evidence="5" id="KW-0540">Nuclease</keyword>
<evidence type="ECO:0000313" key="5">
    <source>
        <dbReference type="EMBL" id="PIM80522.1"/>
    </source>
</evidence>
<evidence type="ECO:0000259" key="4">
    <source>
        <dbReference type="Pfam" id="PF01420"/>
    </source>
</evidence>
<dbReference type="Gene3D" id="3.90.220.20">
    <property type="entry name" value="DNA methylase specificity domains"/>
    <property type="match status" value="3"/>
</dbReference>
<reference evidence="5 6" key="1">
    <citation type="submission" date="2017-11" db="EMBL/GenBank/DDBJ databases">
        <title>Genome sequencing of Fusobacterium periodonticum KCOM 1259.</title>
        <authorList>
            <person name="Kook J.-K."/>
            <person name="Park S.-N."/>
            <person name="Lim Y.K."/>
        </authorList>
    </citation>
    <scope>NUCLEOTIDE SEQUENCE [LARGE SCALE GENOMIC DNA]</scope>
    <source>
        <strain evidence="5 6">KCOM 1259</strain>
    </source>
</reference>
<keyword evidence="2" id="KW-0680">Restriction system</keyword>
<dbReference type="GeneID" id="93328604"/>
<organism evidence="5 6">
    <name type="scientific">Fusobacterium pseudoperiodonticum</name>
    <dbReference type="NCBI Taxonomy" id="2663009"/>
    <lineage>
        <taxon>Bacteria</taxon>
        <taxon>Fusobacteriati</taxon>
        <taxon>Fusobacteriota</taxon>
        <taxon>Fusobacteriia</taxon>
        <taxon>Fusobacteriales</taxon>
        <taxon>Fusobacteriaceae</taxon>
        <taxon>Fusobacterium</taxon>
    </lineage>
</organism>
<name>A0A2G9EHX8_9FUSO</name>
<dbReference type="InterPro" id="IPR044946">
    <property type="entry name" value="Restrct_endonuc_typeI_TRD_sf"/>
</dbReference>
<evidence type="ECO:0000313" key="6">
    <source>
        <dbReference type="Proteomes" id="UP000229011"/>
    </source>
</evidence>
<feature type="domain" description="Type I restriction modification DNA specificity" evidence="4">
    <location>
        <begin position="9"/>
        <end position="165"/>
    </location>
</feature>
<dbReference type="GO" id="GO:0009307">
    <property type="term" value="P:DNA restriction-modification system"/>
    <property type="evidence" value="ECO:0007669"/>
    <property type="project" value="UniProtKB-KW"/>
</dbReference>
<feature type="domain" description="Type I restriction modification DNA specificity" evidence="4">
    <location>
        <begin position="367"/>
        <end position="517"/>
    </location>
</feature>
<feature type="domain" description="Type I restriction modification DNA specificity" evidence="4">
    <location>
        <begin position="187"/>
        <end position="339"/>
    </location>
</feature>
<accession>A0A2G9EHX8</accession>
<dbReference type="RefSeq" id="WP_099959129.1">
    <property type="nucleotide sequence ID" value="NZ_PEQY01000001.1"/>
</dbReference>
<dbReference type="Pfam" id="PF01420">
    <property type="entry name" value="Methylase_S"/>
    <property type="match status" value="3"/>
</dbReference>
<protein>
    <submittedName>
        <fullName evidence="5">Restriction endonuclease</fullName>
    </submittedName>
</protein>
<evidence type="ECO:0000256" key="2">
    <source>
        <dbReference type="ARBA" id="ARBA00022747"/>
    </source>
</evidence>
<evidence type="ECO:0000256" key="3">
    <source>
        <dbReference type="ARBA" id="ARBA00023125"/>
    </source>
</evidence>
<evidence type="ECO:0000256" key="1">
    <source>
        <dbReference type="ARBA" id="ARBA00010923"/>
    </source>
</evidence>
<comment type="caution">
    <text evidence="5">The sequence shown here is derived from an EMBL/GenBank/DDBJ whole genome shotgun (WGS) entry which is preliminary data.</text>
</comment>
<dbReference type="SUPFAM" id="SSF116734">
    <property type="entry name" value="DNA methylase specificity domain"/>
    <property type="match status" value="3"/>
</dbReference>
<dbReference type="InterPro" id="IPR000055">
    <property type="entry name" value="Restrct_endonuc_typeI_TRD"/>
</dbReference>
<dbReference type="EMBL" id="PEQY01000001">
    <property type="protein sequence ID" value="PIM80522.1"/>
    <property type="molecule type" value="Genomic_DNA"/>
</dbReference>
<comment type="similarity">
    <text evidence="1">Belongs to the type-I restriction system S methylase family.</text>
</comment>
<dbReference type="Proteomes" id="UP000229011">
    <property type="component" value="Unassembled WGS sequence"/>
</dbReference>
<gene>
    <name evidence="5" type="ORF">CTM71_09185</name>
</gene>
<dbReference type="AlphaFoldDB" id="A0A2G9EHX8"/>
<keyword evidence="5" id="KW-0378">Hydrolase</keyword>
<dbReference type="GO" id="GO:0003677">
    <property type="term" value="F:DNA binding"/>
    <property type="evidence" value="ECO:0007669"/>
    <property type="project" value="UniProtKB-KW"/>
</dbReference>
<sequence>MSKLTLDSVEWKKFKIKDIFKIETVKGRPIENYEKGSIPYVSTASMNNAIINFINREEKIITKGPTITVDPIKGSCFFHEYDFIGRGFSGASVNVLKHINLNKFNGLFICSAIQKTSKLRASYGYLFNSNRLKNGTILLPIDNNGNPNWQFMEDYIKQEMKEQSQKIVDYYENKLLKLGFNLLDLEVEWKEFFFTDIFKEVKRGKRLTKANQKEGDIPYVSSTALNNGIDNFISNNKGVRKYKNNLSIANSGSVGSCFYHKYEYIASDHITTLTCKNADENIYKFMSTIVKRLESKYSFNREINDTRISREKLILPIDKDGNPHWEYMSKFIQNLEVKSIKNIVQYIYIYIYIQIKGKLKEYNLKNINWKEYFIEEICNIYSGKDIYERERIEGQTPYVTSTANNNGIGYFVSNTNETLDEHVISVNRNGSVGYSFYHNYKALFGNDTRKLKLKYQNEFVGKFISFMLLQQKEKYGYGYKMGTARLKRQKIMLPSNINGDPNYDFMKKYMIIHEIKQIKKLLDYYNV</sequence>
<keyword evidence="5" id="KW-0255">Endonuclease</keyword>